<dbReference type="PANTHER" id="PTHR12608">
    <property type="entry name" value="TRANSMEMBRANE PROTEIN HTP-1 RELATED"/>
    <property type="match status" value="1"/>
</dbReference>
<evidence type="ECO:0000313" key="7">
    <source>
        <dbReference type="EMBL" id="EGG29633.1"/>
    </source>
</evidence>
<dbReference type="STRING" id="2518989.IMCC3088_1504"/>
<proteinExistence type="inferred from homology"/>
<evidence type="ECO:0000313" key="8">
    <source>
        <dbReference type="Proteomes" id="UP000005615"/>
    </source>
</evidence>
<dbReference type="PANTHER" id="PTHR12608:SF1">
    <property type="entry name" value="TRANSMEMBRANE PROTEIN 165"/>
    <property type="match status" value="1"/>
</dbReference>
<sequence length="200" mass="21020">MISPDFITASVSTFSLVSLAEIGDKSQLVCMALATRHRHWPVLLGAASAFLLLNVLAVAFGASVAAWIPESVLAGIVAAMFFAFGIQALRSGDDDEDLEIQEKSNHGVFVTTFLMILVSEFGDKTQIAVAGLSTSLAAVPVWVGASLALVLISALGIWAGKTLTGRVPLHWLHRAGGLLFLVFGGLAGYQCIHAVLELSS</sequence>
<dbReference type="Proteomes" id="UP000005615">
    <property type="component" value="Unassembled WGS sequence"/>
</dbReference>
<feature type="transmembrane region" description="Helical" evidence="6">
    <location>
        <begin position="44"/>
        <end position="65"/>
    </location>
</feature>
<comment type="caution">
    <text evidence="7">The sequence shown here is derived from an EMBL/GenBank/DDBJ whole genome shotgun (WGS) entry which is preliminary data.</text>
</comment>
<evidence type="ECO:0000256" key="5">
    <source>
        <dbReference type="ARBA" id="ARBA00023136"/>
    </source>
</evidence>
<keyword evidence="4 6" id="KW-1133">Transmembrane helix</keyword>
<comment type="caution">
    <text evidence="6">Lacks conserved residue(s) required for the propagation of feature annotation.</text>
</comment>
<keyword evidence="3 6" id="KW-0812">Transmembrane</keyword>
<dbReference type="Pfam" id="PF01169">
    <property type="entry name" value="GDT1"/>
    <property type="match status" value="2"/>
</dbReference>
<comment type="similarity">
    <text evidence="2 6">Belongs to the GDT1 family.</text>
</comment>
<organism evidence="7 8">
    <name type="scientific">Aequoribacter fuscus</name>
    <dbReference type="NCBI Taxonomy" id="2518989"/>
    <lineage>
        <taxon>Bacteria</taxon>
        <taxon>Pseudomonadati</taxon>
        <taxon>Pseudomonadota</taxon>
        <taxon>Gammaproteobacteria</taxon>
        <taxon>Cellvibrionales</taxon>
        <taxon>Halieaceae</taxon>
        <taxon>Aequoribacter</taxon>
    </lineage>
</organism>
<evidence type="ECO:0000256" key="3">
    <source>
        <dbReference type="ARBA" id="ARBA00022692"/>
    </source>
</evidence>
<dbReference type="eggNOG" id="COG2119">
    <property type="taxonomic scope" value="Bacteria"/>
</dbReference>
<evidence type="ECO:0000256" key="4">
    <source>
        <dbReference type="ARBA" id="ARBA00022989"/>
    </source>
</evidence>
<dbReference type="RefSeq" id="WP_009575811.1">
    <property type="nucleotide sequence ID" value="NZ_AEIG01000038.1"/>
</dbReference>
<dbReference type="GO" id="GO:0046873">
    <property type="term" value="F:metal ion transmembrane transporter activity"/>
    <property type="evidence" value="ECO:0007669"/>
    <property type="project" value="InterPro"/>
</dbReference>
<dbReference type="InterPro" id="IPR001727">
    <property type="entry name" value="GDT1-like"/>
</dbReference>
<feature type="transmembrane region" description="Helical" evidence="6">
    <location>
        <begin position="171"/>
        <end position="196"/>
    </location>
</feature>
<protein>
    <recommendedName>
        <fullName evidence="6">GDT1 family protein</fullName>
    </recommendedName>
</protein>
<dbReference type="AlphaFoldDB" id="F3L214"/>
<keyword evidence="5 6" id="KW-0472">Membrane</keyword>
<reference evidence="7 8" key="1">
    <citation type="journal article" date="2011" name="J. Bacteriol.">
        <title>Genome sequence of strain IMCC3088, a proteorhodopsin-containing marine bacterium belonging to the OM60/NOR5 clade.</title>
        <authorList>
            <person name="Jang Y."/>
            <person name="Oh H.M."/>
            <person name="Kang I."/>
            <person name="Lee K."/>
            <person name="Yang S.J."/>
            <person name="Cho J.C."/>
        </authorList>
    </citation>
    <scope>NUCLEOTIDE SEQUENCE [LARGE SCALE GENOMIC DNA]</scope>
    <source>
        <strain evidence="7 8">IMCC3088</strain>
    </source>
</reference>
<dbReference type="EMBL" id="AEIG01000038">
    <property type="protein sequence ID" value="EGG29633.1"/>
    <property type="molecule type" value="Genomic_DNA"/>
</dbReference>
<feature type="transmembrane region" description="Helical" evidence="6">
    <location>
        <begin position="72"/>
        <end position="89"/>
    </location>
</feature>
<comment type="subcellular location">
    <subcellularLocation>
        <location evidence="1 6">Membrane</location>
        <topology evidence="1 6">Multi-pass membrane protein</topology>
    </subcellularLocation>
</comment>
<feature type="transmembrane region" description="Helical" evidence="6">
    <location>
        <begin position="139"/>
        <end position="159"/>
    </location>
</feature>
<gene>
    <name evidence="7" type="ORF">IMCC3088_1504</name>
</gene>
<evidence type="ECO:0000256" key="2">
    <source>
        <dbReference type="ARBA" id="ARBA00009190"/>
    </source>
</evidence>
<name>F3L214_9GAMM</name>
<evidence type="ECO:0000256" key="1">
    <source>
        <dbReference type="ARBA" id="ARBA00004141"/>
    </source>
</evidence>
<keyword evidence="8" id="KW-1185">Reference proteome</keyword>
<dbReference type="GO" id="GO:0016020">
    <property type="term" value="C:membrane"/>
    <property type="evidence" value="ECO:0007669"/>
    <property type="project" value="UniProtKB-SubCell"/>
</dbReference>
<evidence type="ECO:0000256" key="6">
    <source>
        <dbReference type="RuleBase" id="RU365102"/>
    </source>
</evidence>
<accession>F3L214</accession>